<proteinExistence type="predicted"/>
<feature type="transmembrane region" description="Helical" evidence="1">
    <location>
        <begin position="46"/>
        <end position="68"/>
    </location>
</feature>
<accession>A0ABN6UWY6</accession>
<dbReference type="Proteomes" id="UP001242010">
    <property type="component" value="Chromosome"/>
</dbReference>
<keyword evidence="1" id="KW-0812">Transmembrane</keyword>
<keyword evidence="1" id="KW-1133">Transmembrane helix</keyword>
<protein>
    <submittedName>
        <fullName evidence="2">Uncharacterized protein</fullName>
    </submittedName>
</protein>
<sequence>MLVGLLTVIVGWTWVDIRFKKRLGFGWFSIRWETIFWPFYFNRKDWLSLLTVFVLGFSMIITAVKLGVFSEPPNP</sequence>
<dbReference type="EMBL" id="AP027079">
    <property type="protein sequence ID" value="BDU69266.1"/>
    <property type="molecule type" value="Genomic_DNA"/>
</dbReference>
<keyword evidence="1" id="KW-0472">Membrane</keyword>
<reference evidence="3" key="1">
    <citation type="journal article" date="2023" name="Int. J. Syst. Evol. Microbiol.">
        <title>Mesoterricola silvestris gen. nov., sp. nov., Mesoterricola sediminis sp. nov., Geothrix oryzae sp. nov., Geothrix edaphica sp. nov., Geothrix rubra sp. nov., and Geothrix limicola sp. nov., six novel members of Acidobacteriota isolated from soils.</title>
        <authorList>
            <person name="Itoh H."/>
            <person name="Sugisawa Y."/>
            <person name="Mise K."/>
            <person name="Xu Z."/>
            <person name="Kuniyasu M."/>
            <person name="Ushijima N."/>
            <person name="Kawano K."/>
            <person name="Kobayashi E."/>
            <person name="Shiratori Y."/>
            <person name="Masuda Y."/>
            <person name="Senoo K."/>
        </authorList>
    </citation>
    <scope>NUCLEOTIDE SEQUENCE [LARGE SCALE GENOMIC DNA]</scope>
    <source>
        <strain evidence="3">Red222</strain>
    </source>
</reference>
<evidence type="ECO:0000256" key="1">
    <source>
        <dbReference type="SAM" id="Phobius"/>
    </source>
</evidence>
<gene>
    <name evidence="2" type="ORF">GETHOR_13670</name>
</gene>
<name>A0ABN6UWY6_9BACT</name>
<evidence type="ECO:0000313" key="2">
    <source>
        <dbReference type="EMBL" id="BDU69266.1"/>
    </source>
</evidence>
<organism evidence="2 3">
    <name type="scientific">Geothrix oryzae</name>
    <dbReference type="NCBI Taxonomy" id="2927975"/>
    <lineage>
        <taxon>Bacteria</taxon>
        <taxon>Pseudomonadati</taxon>
        <taxon>Acidobacteriota</taxon>
        <taxon>Holophagae</taxon>
        <taxon>Holophagales</taxon>
        <taxon>Holophagaceae</taxon>
        <taxon>Geothrix</taxon>
    </lineage>
</organism>
<evidence type="ECO:0000313" key="3">
    <source>
        <dbReference type="Proteomes" id="UP001242010"/>
    </source>
</evidence>
<keyword evidence="3" id="KW-1185">Reference proteome</keyword>